<sequence length="223" mass="26688">MINHLLKEVMNNPEEPIQEFGYTDLSASLQKNYTDKVRFIACYNKDVALTTRRTRSRNTACFQELMGKTALIGDLKTIKKSNDRLKSFLNKKHMTKFYKLNMEKAEQGDEVYILKVEEMKDAIEKEESLDGRYFIQTEVSEEMDKEEIEWSYKCLQKVERAFRFIKHELDIRPVHVRKETRIRGHVMISYFGLLTEVLTEKKLKEVFPDAYDREQKWIKKIRR</sequence>
<reference evidence="1" key="1">
    <citation type="journal article" date="2014" name="Front. Microbiol.">
        <title>High frequency of phylogenetically diverse reductive dehalogenase-homologous genes in deep subseafloor sedimentary metagenomes.</title>
        <authorList>
            <person name="Kawai M."/>
            <person name="Futagami T."/>
            <person name="Toyoda A."/>
            <person name="Takaki Y."/>
            <person name="Nishi S."/>
            <person name="Hori S."/>
            <person name="Arai W."/>
            <person name="Tsubouchi T."/>
            <person name="Morono Y."/>
            <person name="Uchiyama I."/>
            <person name="Ito T."/>
            <person name="Fujiyama A."/>
            <person name="Inagaki F."/>
            <person name="Takami H."/>
        </authorList>
    </citation>
    <scope>NUCLEOTIDE SEQUENCE</scope>
    <source>
        <strain evidence="1">Expedition CK06-06</strain>
    </source>
</reference>
<organism evidence="1">
    <name type="scientific">marine sediment metagenome</name>
    <dbReference type="NCBI Taxonomy" id="412755"/>
    <lineage>
        <taxon>unclassified sequences</taxon>
        <taxon>metagenomes</taxon>
        <taxon>ecological metagenomes</taxon>
    </lineage>
</organism>
<dbReference type="PANTHER" id="PTHR34614">
    <property type="match status" value="1"/>
</dbReference>
<dbReference type="PANTHER" id="PTHR34614:SF2">
    <property type="entry name" value="TRANSPOSASE IS4-LIKE DOMAIN-CONTAINING PROTEIN"/>
    <property type="match status" value="1"/>
</dbReference>
<evidence type="ECO:0000313" key="1">
    <source>
        <dbReference type="EMBL" id="GAH80341.1"/>
    </source>
</evidence>
<gene>
    <name evidence="1" type="ORF">S03H2_62867</name>
</gene>
<proteinExistence type="predicted"/>
<protein>
    <recommendedName>
        <fullName evidence="2">Transposase IS4-like domain-containing protein</fullName>
    </recommendedName>
</protein>
<accession>X1ID37</accession>
<dbReference type="AlphaFoldDB" id="X1ID37"/>
<feature type="non-terminal residue" evidence="1">
    <location>
        <position position="223"/>
    </location>
</feature>
<evidence type="ECO:0008006" key="2">
    <source>
        <dbReference type="Google" id="ProtNLM"/>
    </source>
</evidence>
<name>X1ID37_9ZZZZ</name>
<dbReference type="EMBL" id="BARU01040689">
    <property type="protein sequence ID" value="GAH80341.1"/>
    <property type="molecule type" value="Genomic_DNA"/>
</dbReference>
<comment type="caution">
    <text evidence="1">The sequence shown here is derived from an EMBL/GenBank/DDBJ whole genome shotgun (WGS) entry which is preliminary data.</text>
</comment>